<name>A0A1H7GCF1_OLID1</name>
<keyword evidence="3" id="KW-1185">Reference proteome</keyword>
<dbReference type="InterPro" id="IPR041408">
    <property type="entry name" value="Hcp_Tssd"/>
</dbReference>
<dbReference type="OrthoDB" id="764469at2"/>
<feature type="signal peptide" evidence="1">
    <location>
        <begin position="1"/>
        <end position="22"/>
    </location>
</feature>
<dbReference type="Pfam" id="PF17642">
    <property type="entry name" value="TssD"/>
    <property type="match status" value="1"/>
</dbReference>
<sequence length="174" mass="19350">MKTKYLCLLFVLLCTIHLPAFSQQPENVITLTITDGTTKSPHTYPLNSMTYSCSNTASDSTGNSAYDTQAVVIEFKNNLDQFLLKWMAGKLKRTKSSISIKDKGTGKIVRNISFENTLRSASSESFSAGDRNYYTSAQVTIYTNKLIIDEVTMEILEPVKDKTDKKASSLTHAL</sequence>
<protein>
    <submittedName>
        <fullName evidence="2">Uncharacterized protein</fullName>
    </submittedName>
</protein>
<keyword evidence="1" id="KW-0732">Signal</keyword>
<evidence type="ECO:0000313" key="2">
    <source>
        <dbReference type="EMBL" id="SEK35778.1"/>
    </source>
</evidence>
<gene>
    <name evidence="2" type="ORF">SAMN05661044_00044</name>
</gene>
<dbReference type="Proteomes" id="UP000199421">
    <property type="component" value="Unassembled WGS sequence"/>
</dbReference>
<dbReference type="EMBL" id="FOAF01000001">
    <property type="protein sequence ID" value="SEK35778.1"/>
    <property type="molecule type" value="Genomic_DNA"/>
</dbReference>
<proteinExistence type="predicted"/>
<dbReference type="AlphaFoldDB" id="A0A1H7GCF1"/>
<reference evidence="3" key="1">
    <citation type="submission" date="2016-10" db="EMBL/GenBank/DDBJ databases">
        <authorList>
            <person name="Varghese N."/>
            <person name="Submissions S."/>
        </authorList>
    </citation>
    <scope>NUCLEOTIDE SEQUENCE [LARGE SCALE GENOMIC DNA]</scope>
    <source>
        <strain evidence="3">DSM 18733</strain>
    </source>
</reference>
<organism evidence="2 3">
    <name type="scientific">Olivibacter domesticus</name>
    <name type="common">Pseudosphingobacterium domesticum</name>
    <dbReference type="NCBI Taxonomy" id="407022"/>
    <lineage>
        <taxon>Bacteria</taxon>
        <taxon>Pseudomonadati</taxon>
        <taxon>Bacteroidota</taxon>
        <taxon>Sphingobacteriia</taxon>
        <taxon>Sphingobacteriales</taxon>
        <taxon>Sphingobacteriaceae</taxon>
        <taxon>Olivibacter</taxon>
    </lineage>
</organism>
<evidence type="ECO:0000256" key="1">
    <source>
        <dbReference type="SAM" id="SignalP"/>
    </source>
</evidence>
<feature type="chain" id="PRO_5011771744" evidence="1">
    <location>
        <begin position="23"/>
        <end position="174"/>
    </location>
</feature>
<dbReference type="GO" id="GO:0033104">
    <property type="term" value="C:type VI protein secretion system complex"/>
    <property type="evidence" value="ECO:0007669"/>
    <property type="project" value="InterPro"/>
</dbReference>
<dbReference type="RefSeq" id="WP_093316334.1">
    <property type="nucleotide sequence ID" value="NZ_FOAF01000001.1"/>
</dbReference>
<accession>A0A1H7GCF1</accession>
<evidence type="ECO:0000313" key="3">
    <source>
        <dbReference type="Proteomes" id="UP000199421"/>
    </source>
</evidence>